<proteinExistence type="predicted"/>
<dbReference type="AlphaFoldDB" id="A0A9X0H450"/>
<gene>
    <name evidence="1" type="ORF">ALO73_200140</name>
</gene>
<protein>
    <submittedName>
        <fullName evidence="1">DNA-binding protein</fullName>
    </submittedName>
</protein>
<dbReference type="GO" id="GO:0003677">
    <property type="term" value="F:DNA binding"/>
    <property type="evidence" value="ECO:0007669"/>
    <property type="project" value="UniProtKB-KW"/>
</dbReference>
<evidence type="ECO:0000313" key="1">
    <source>
        <dbReference type="EMBL" id="KPX12710.1"/>
    </source>
</evidence>
<name>A0A9X0H450_PSESX</name>
<dbReference type="EMBL" id="LJQF01000175">
    <property type="protein sequence ID" value="KPX12710.1"/>
    <property type="molecule type" value="Genomic_DNA"/>
</dbReference>
<sequence length="52" mass="6153">MCKCGSCHRAPMVMHHVVYSNREHRGFRYVRESNLKPVSRFVSQESIESLSW</sequence>
<keyword evidence="1" id="KW-0238">DNA-binding</keyword>
<evidence type="ECO:0000313" key="2">
    <source>
        <dbReference type="Proteomes" id="UP000050345"/>
    </source>
</evidence>
<dbReference type="Proteomes" id="UP000050345">
    <property type="component" value="Unassembled WGS sequence"/>
</dbReference>
<reference evidence="1 2" key="1">
    <citation type="submission" date="2015-09" db="EMBL/GenBank/DDBJ databases">
        <title>Genome announcement of multiple Pseudomonas syringae strains.</title>
        <authorList>
            <person name="Thakur S."/>
            <person name="Wang P.W."/>
            <person name="Gong Y."/>
            <person name="Weir B.S."/>
            <person name="Guttman D.S."/>
        </authorList>
    </citation>
    <scope>NUCLEOTIDE SEQUENCE [LARGE SCALE GENOMIC DNA]</scope>
    <source>
        <strain evidence="1 2">ICMP9757</strain>
    </source>
</reference>
<organism evidence="1 2">
    <name type="scientific">Pseudomonas syringae pv. daphniphylli</name>
    <dbReference type="NCBI Taxonomy" id="264455"/>
    <lineage>
        <taxon>Bacteria</taxon>
        <taxon>Pseudomonadati</taxon>
        <taxon>Pseudomonadota</taxon>
        <taxon>Gammaproteobacteria</taxon>
        <taxon>Pseudomonadales</taxon>
        <taxon>Pseudomonadaceae</taxon>
        <taxon>Pseudomonas</taxon>
        <taxon>Pseudomonas syringae</taxon>
    </lineage>
</organism>
<accession>A0A9X0H450</accession>
<comment type="caution">
    <text evidence="1">The sequence shown here is derived from an EMBL/GenBank/DDBJ whole genome shotgun (WGS) entry which is preliminary data.</text>
</comment>